<dbReference type="InterPro" id="IPR042219">
    <property type="entry name" value="AAA_lid_11_sf"/>
</dbReference>
<dbReference type="Gene3D" id="1.20.920.20">
    <property type="match status" value="1"/>
</dbReference>
<accession>A0A146KGE2</accession>
<feature type="domain" description="Dynein heavy chain coiled coil stalk" evidence="2">
    <location>
        <begin position="224"/>
        <end position="555"/>
    </location>
</feature>
<gene>
    <name evidence="4" type="ORF">TPC1_11028</name>
</gene>
<dbReference type="GO" id="GO:0008569">
    <property type="term" value="F:minus-end-directed microtubule motor activity"/>
    <property type="evidence" value="ECO:0007669"/>
    <property type="project" value="TreeGrafter"/>
</dbReference>
<name>A0A146KGE2_9EUKA</name>
<dbReference type="InterPro" id="IPR035706">
    <property type="entry name" value="AAA_9"/>
</dbReference>
<dbReference type="Pfam" id="PF12777">
    <property type="entry name" value="MT"/>
    <property type="match status" value="1"/>
</dbReference>
<dbReference type="GO" id="GO:0005868">
    <property type="term" value="C:cytoplasmic dynein complex"/>
    <property type="evidence" value="ECO:0007669"/>
    <property type="project" value="TreeGrafter"/>
</dbReference>
<reference evidence="4" key="1">
    <citation type="submission" date="2015-07" db="EMBL/GenBank/DDBJ databases">
        <title>Adaptation to a free-living lifestyle via gene acquisitions in the diplomonad Trepomonas sp. PC1.</title>
        <authorList>
            <person name="Xu F."/>
            <person name="Jerlstrom-Hultqvist J."/>
            <person name="Kolisko M."/>
            <person name="Simpson A.G.B."/>
            <person name="Roger A.J."/>
            <person name="Svard S.G."/>
            <person name="Andersson J.O."/>
        </authorList>
    </citation>
    <scope>NUCLEOTIDE SEQUENCE</scope>
    <source>
        <strain evidence="4">PC1</strain>
    </source>
</reference>
<protein>
    <submittedName>
        <fullName evidence="4">Dynein heavy chain</fullName>
    </submittedName>
</protein>
<dbReference type="PANTHER" id="PTHR10676:SF352">
    <property type="entry name" value="CYTOPLASMIC DYNEIN 2 HEAVY CHAIN 1"/>
    <property type="match status" value="1"/>
</dbReference>
<dbReference type="Pfam" id="PF12781">
    <property type="entry name" value="AAA_9"/>
    <property type="match status" value="1"/>
</dbReference>
<dbReference type="PANTHER" id="PTHR10676">
    <property type="entry name" value="DYNEIN HEAVY CHAIN FAMILY PROTEIN"/>
    <property type="match status" value="1"/>
</dbReference>
<keyword evidence="1" id="KW-0175">Coiled coil</keyword>
<evidence type="ECO:0000259" key="2">
    <source>
        <dbReference type="Pfam" id="PF12777"/>
    </source>
</evidence>
<dbReference type="GO" id="GO:0060294">
    <property type="term" value="P:cilium movement involved in cell motility"/>
    <property type="evidence" value="ECO:0007669"/>
    <property type="project" value="TreeGrafter"/>
</dbReference>
<dbReference type="Gene3D" id="1.10.8.720">
    <property type="entry name" value="Region D6 of dynein motor"/>
    <property type="match status" value="1"/>
</dbReference>
<feature type="non-terminal residue" evidence="4">
    <location>
        <position position="1"/>
    </location>
</feature>
<dbReference type="InterPro" id="IPR026983">
    <property type="entry name" value="DHC"/>
</dbReference>
<sequence length="1680" mass="189683">FSSESLLLASFNTLHEFYHTGCDKLSSSSIRQIAERVASGVTRLVISVDTTTIENDLQWVAFASAIASNNTEFIKSIFTLADLRALISKYQEKHDVVDLSEDQIIAQFIHKFVQCVKPILVLNPEASITDSILQMSPPIRREFGIVSFPVFEDETDLLNGIIKQISKSNDSNLSAPIIQSTNLYKKLFMTAEQSITYPAFIKLHTLKTLFKDKWLSDIENQQGKLKSGLDQLSAAQREVDLLSQEALKREQQVQKAQDECNIALKEISIKMEKVQINKQNATTLEKELKSKEGDIFTEKEKAEAELSQVKPLLDEAKTAVSNIPSDAMSEVRSFKAPPPAVEIVLGAVAIFMGFNDISWQGIKSFLGQSGILSRICSLDINEVKPQIQQRVQQHVARNAQAFEQSTIQRVSKAAAPLARWVKANLAYTDIYQRIEPLMKKCEEANKNLIDLRANLKKCNDDVVLLEREAEQLKLNFNKKTQDLHRYKKELDQIEVRKQQGLTMLRQLSGEKQRWTENNLNANKLLEQLENCAMQASSMFVLTGNQTDDIRDEFIGKVRQQFGSLLYSPTINDLLMKQGLRISQQSLENAVLLDYIYNTRSINNVVLSNVTDATGVITFVRNKYNPQFASASQENLTNLVSIAARFGQTIVVTDCDQGVIPPALVPYLRYGFESYQMLETSSVSNDEQFGLLNPDTTIKVPITSDKFAEMAPGFKLIVVSSVKIYVPSHLQSRLIELSFAPTSKSRIDLYMDKVLNEWSPDTLQKINELNLIQADLRLQLSQIEDHLLQALKESKQSKNLLEDEQLKAALEKAFQQNLHIQETVAQTKITEEKLQQLKEKAIEIAIVVQKCVQALELIMNVNELYVIDDSAVIPILDSVLKEFKSLQSQEVKITPQMVENTKNKFIQLMYQRVQNMVFTDDKIGALAIFFKSVYPDIFSEKLYQYFTGQQMETKMVCPSWAGQYKTQFEQVMEVLGQNAIESIRFDSAQSWGGFINKIQNLKETVPSLLPECANSLNSFQKAMIVSAIRPDLVSQLVLIACDEQFNIQPISPIQQALQLATPFTQPIIIYTSAGQDPTSTLNAQIVALAPGKEQVCDQQIDELLKSDCSQIVIKGAHLCNNWLQIFPSKLAEYQTKYPIKQMNFILLLEPKLGFPKGLSRISWRICLQQSISPRSTMLSIIRDLPNIQNGNLFYAIMFILGSLHTTLESRRVFQPRGVSVDPGWNSQDCVTLAQIFSKFGSNPDIFIDRVKGYCVDVIYGVQTKDVSDLLLVKNLVELAFHKDVIKIIIQAVEKPFRQCTTIQQNFQNMTFSSEYILICDQFPVLKYFLPPLDCLTLPPTKIKEAFITYVSSNFKDKPAPDQLGLHANSLLTKGEKDSLQLKQILLRSVSTLQTSQVADLYSKSLHLFQIFTSYQPKYQALLKEFKPYQPVKTKAIQEELFLQTQIVKNILLTVQKDFGQLEFASQNALLAPTFQKQMAKLINSDTMPEHWAKGFLAPPVSVAPVENPEWATLSRGQIQDFFELLLKTISEIAKIIKNAAEAEQTYKPIFVNLALLPNPGSFLEAVRRYEGACRGVELDQVKMYCQINDKQVNTYPSIILQGLVVESAQVGININFGENSGQIKQVTIVGEAPKGIQIPFYLEKQREIRMPVVDAIIVEGNDQLQNVGVSIYGVYTHLNGR</sequence>
<evidence type="ECO:0000256" key="1">
    <source>
        <dbReference type="SAM" id="Coils"/>
    </source>
</evidence>
<dbReference type="GO" id="GO:0045505">
    <property type="term" value="F:dynein intermediate chain binding"/>
    <property type="evidence" value="ECO:0007669"/>
    <property type="project" value="InterPro"/>
</dbReference>
<feature type="coiled-coil region" evidence="1">
    <location>
        <begin position="218"/>
        <end position="291"/>
    </location>
</feature>
<dbReference type="GO" id="GO:0097729">
    <property type="term" value="C:9+2 motile cilium"/>
    <property type="evidence" value="ECO:0007669"/>
    <property type="project" value="TreeGrafter"/>
</dbReference>
<dbReference type="GO" id="GO:0060271">
    <property type="term" value="P:cilium assembly"/>
    <property type="evidence" value="ECO:0007669"/>
    <property type="project" value="TreeGrafter"/>
</dbReference>
<evidence type="ECO:0000259" key="3">
    <source>
        <dbReference type="Pfam" id="PF12781"/>
    </source>
</evidence>
<dbReference type="GO" id="GO:0035721">
    <property type="term" value="P:intraciliary retrograde transport"/>
    <property type="evidence" value="ECO:0007669"/>
    <property type="project" value="TreeGrafter"/>
</dbReference>
<organism evidence="4">
    <name type="scientific">Trepomonas sp. PC1</name>
    <dbReference type="NCBI Taxonomy" id="1076344"/>
    <lineage>
        <taxon>Eukaryota</taxon>
        <taxon>Metamonada</taxon>
        <taxon>Diplomonadida</taxon>
        <taxon>Hexamitidae</taxon>
        <taxon>Hexamitinae</taxon>
        <taxon>Trepomonas</taxon>
    </lineage>
</organism>
<dbReference type="GO" id="GO:0005930">
    <property type="term" value="C:axoneme"/>
    <property type="evidence" value="ECO:0007669"/>
    <property type="project" value="TreeGrafter"/>
</dbReference>
<dbReference type="Gene3D" id="6.10.140.1060">
    <property type="match status" value="1"/>
</dbReference>
<dbReference type="InterPro" id="IPR024743">
    <property type="entry name" value="Dynein_HC_stalk"/>
</dbReference>
<dbReference type="EMBL" id="GDID01000766">
    <property type="protein sequence ID" value="JAP95840.1"/>
    <property type="molecule type" value="Transcribed_RNA"/>
</dbReference>
<feature type="domain" description="Dynein heavy chain ATP-binding dynein motor region" evidence="3">
    <location>
        <begin position="577"/>
        <end position="812"/>
    </location>
</feature>
<feature type="coiled-coil region" evidence="1">
    <location>
        <begin position="434"/>
        <end position="531"/>
    </location>
</feature>
<dbReference type="GO" id="GO:0051959">
    <property type="term" value="F:dynein light intermediate chain binding"/>
    <property type="evidence" value="ECO:0007669"/>
    <property type="project" value="InterPro"/>
</dbReference>
<proteinExistence type="predicted"/>
<evidence type="ECO:0000313" key="4">
    <source>
        <dbReference type="EMBL" id="JAP95840.1"/>
    </source>
</evidence>